<dbReference type="Pfam" id="PF19266">
    <property type="entry name" value="CIS_tube"/>
    <property type="match status" value="1"/>
</dbReference>
<evidence type="ECO:0000313" key="3">
    <source>
        <dbReference type="Proteomes" id="UP001365405"/>
    </source>
</evidence>
<dbReference type="EMBL" id="JBBUTH010000001">
    <property type="protein sequence ID" value="MEK8048738.1"/>
    <property type="molecule type" value="Genomic_DNA"/>
</dbReference>
<sequence>MGLPSLFKLEKLRIEAYLDVDRRRPADPARMDAMFNPTSLERGHTVAYESARRQGLNTPGRPARYAYTPQGTLSLKLVFDGTGVDTIGTTALLEGLGVKQRIATFEKLCLRMNGSIHEPHFLRVRWGEFSFDGRLQTLGIRYTLFDESGDPLRAELDVQLVEDKSEKKIFREAGKSSPDLTHARVVKAGDTLPLLCREIYGSSRHYLKVARDNGLDDFRVLVPGQTLLFAPLPTQGGR</sequence>
<dbReference type="InterPro" id="IPR018392">
    <property type="entry name" value="LysM"/>
</dbReference>
<evidence type="ECO:0000313" key="2">
    <source>
        <dbReference type="EMBL" id="MEK8048738.1"/>
    </source>
</evidence>
<evidence type="ECO:0000259" key="1">
    <source>
        <dbReference type="PROSITE" id="PS51782"/>
    </source>
</evidence>
<accession>A0ABU9CAE1</accession>
<protein>
    <recommendedName>
        <fullName evidence="1">LysM domain-containing protein</fullName>
    </recommendedName>
</protein>
<dbReference type="Proteomes" id="UP001365405">
    <property type="component" value="Unassembled WGS sequence"/>
</dbReference>
<dbReference type="PROSITE" id="PS51782">
    <property type="entry name" value="LYSM"/>
    <property type="match status" value="1"/>
</dbReference>
<feature type="domain" description="LysM" evidence="1">
    <location>
        <begin position="182"/>
        <end position="229"/>
    </location>
</feature>
<reference evidence="2 3" key="1">
    <citation type="submission" date="2024-04" db="EMBL/GenBank/DDBJ databases">
        <title>Novel species of the genus Ideonella isolated from streams.</title>
        <authorList>
            <person name="Lu H."/>
        </authorList>
    </citation>
    <scope>NUCLEOTIDE SEQUENCE [LARGE SCALE GENOMIC DNA]</scope>
    <source>
        <strain evidence="2 3">DXS22W</strain>
    </source>
</reference>
<gene>
    <name evidence="2" type="ORF">AACH10_00635</name>
</gene>
<proteinExistence type="predicted"/>
<name>A0ABU9CAE1_9BURK</name>
<dbReference type="RefSeq" id="WP_341408413.1">
    <property type="nucleotide sequence ID" value="NZ_JBBUTH010000001.1"/>
</dbReference>
<dbReference type="InterPro" id="IPR045361">
    <property type="entry name" value="CIS_tube_prot_N"/>
</dbReference>
<comment type="caution">
    <text evidence="2">The sequence shown here is derived from an EMBL/GenBank/DDBJ whole genome shotgun (WGS) entry which is preliminary data.</text>
</comment>
<organism evidence="2 3">
    <name type="scientific">Pseudaquabacterium inlustre</name>
    <dbReference type="NCBI Taxonomy" id="2984192"/>
    <lineage>
        <taxon>Bacteria</taxon>
        <taxon>Pseudomonadati</taxon>
        <taxon>Pseudomonadota</taxon>
        <taxon>Betaproteobacteria</taxon>
        <taxon>Burkholderiales</taxon>
        <taxon>Sphaerotilaceae</taxon>
        <taxon>Pseudaquabacterium</taxon>
    </lineage>
</organism>
<keyword evidence="3" id="KW-1185">Reference proteome</keyword>